<name>A0ABU9TSR3_9GAMM</name>
<keyword evidence="4" id="KW-1185">Reference proteome</keyword>
<dbReference type="Gene3D" id="1.10.150.310">
    <property type="entry name" value="Tex RuvX-like domain-like"/>
    <property type="match status" value="1"/>
</dbReference>
<dbReference type="PROSITE" id="PS50126">
    <property type="entry name" value="S1"/>
    <property type="match status" value="1"/>
</dbReference>
<dbReference type="PANTHER" id="PTHR10724:SF10">
    <property type="entry name" value="S1 RNA-BINDING DOMAIN-CONTAINING PROTEIN 1"/>
    <property type="match status" value="1"/>
</dbReference>
<dbReference type="Proteomes" id="UP001449225">
    <property type="component" value="Unassembled WGS sequence"/>
</dbReference>
<dbReference type="EMBL" id="JBBMRA010000005">
    <property type="protein sequence ID" value="MEM5536247.1"/>
    <property type="molecule type" value="Genomic_DNA"/>
</dbReference>
<gene>
    <name evidence="3" type="ORF">WNY58_07565</name>
</gene>
<evidence type="ECO:0000313" key="3">
    <source>
        <dbReference type="EMBL" id="MEM5536247.1"/>
    </source>
</evidence>
<dbReference type="Gene3D" id="1.10.10.650">
    <property type="entry name" value="RuvA domain 2-like"/>
    <property type="match status" value="1"/>
</dbReference>
<dbReference type="SUPFAM" id="SSF53098">
    <property type="entry name" value="Ribonuclease H-like"/>
    <property type="match status" value="1"/>
</dbReference>
<dbReference type="InterPro" id="IPR006641">
    <property type="entry name" value="YqgF/RNaseH-like_dom"/>
</dbReference>
<sequence>MISHKIAQELGVKLAQVDAAITLLDGGDTVPFIARYRKELTGALDDQQLRLLSQRLVYLRELDARRAVILKNIDEQSSLSPQLKQAILATDNKTQLEDLYLPYKSKRRTKAQIAREALLDQLLDKIITQPHKAPSQLGHGFINPEKGFPNIETVLEGTSAVLSDRICEHAELLQRLRSTLTEQAKLHATVIKGKEDDGAKFRDYFDYTEKLKLIPSHRMLAQLRGVNDGTLKLKLIIPNEEHCQQLISRYLQLPRKGSGAEWLQHALANCWKTRLKSKLQKELIQHYKEIAETEAIHVFSRNLSDLLLSAPAGPKVTLGLDPGLRTGVKTVVVDATGKLLAYATIYPHAPKNQWQASKETLYQLCRQHAVELISIGNGTGSRETEKLVSELLKEHSDIHAQKLITSEAGASVYSASELAAHEFPDLDVTIRGAVSIARRLQDPLAELVKIEPKAIGVGQYQHDVNQNQLSQQLETVIEDCVNAVGVDLNSASEALLTRVSGLNQTLSNNIIQYRNEIGRFTSRSQLLNVPRLGPKAYEQSAAFLRVSNGTQILDNSAVHPESYPLVKLIAQRSQRAVSQLIGDRELLAQLDPADFISDEHGRYTITDVLAELEKPGRDPRPEFKTANLRDDVETMADLQEGMKLEGTVTNVTNFGAFVDIGVHQDGLVHISQLADTFVKDPHKIVKPGQIVTVRVTEIDLKRKRIALSMKAEQ</sequence>
<dbReference type="CDD" id="cd05685">
    <property type="entry name" value="S1_Tex"/>
    <property type="match status" value="1"/>
</dbReference>
<feature type="domain" description="S1 motif" evidence="2">
    <location>
        <begin position="641"/>
        <end position="710"/>
    </location>
</feature>
<comment type="caution">
    <text evidence="3">The sequence shown here is derived from an EMBL/GenBank/DDBJ whole genome shotgun (WGS) entry which is preliminary data.</text>
</comment>
<dbReference type="Pfam" id="PF16921">
    <property type="entry name" value="Tex_YqgF"/>
    <property type="match status" value="1"/>
</dbReference>
<dbReference type="Pfam" id="PF00575">
    <property type="entry name" value="S1"/>
    <property type="match status" value="1"/>
</dbReference>
<dbReference type="Gene3D" id="2.40.50.140">
    <property type="entry name" value="Nucleic acid-binding proteins"/>
    <property type="match status" value="1"/>
</dbReference>
<dbReference type="InterPro" id="IPR012337">
    <property type="entry name" value="RNaseH-like_sf"/>
</dbReference>
<dbReference type="InterPro" id="IPR044146">
    <property type="entry name" value="S1_Tex"/>
</dbReference>
<dbReference type="InterPro" id="IPR012340">
    <property type="entry name" value="NA-bd_OB-fold"/>
</dbReference>
<dbReference type="SMART" id="SM00316">
    <property type="entry name" value="S1"/>
    <property type="match status" value="1"/>
</dbReference>
<organism evidence="3 4">
    <name type="scientific">Neptuniibacter pectenicola</name>
    <dbReference type="NCBI Taxonomy" id="1806669"/>
    <lineage>
        <taxon>Bacteria</taxon>
        <taxon>Pseudomonadati</taxon>
        <taxon>Pseudomonadota</taxon>
        <taxon>Gammaproteobacteria</taxon>
        <taxon>Oceanospirillales</taxon>
        <taxon>Oceanospirillaceae</taxon>
        <taxon>Neptuniibacter</taxon>
    </lineage>
</organism>
<accession>A0ABU9TSR3</accession>
<dbReference type="RefSeq" id="WP_342854205.1">
    <property type="nucleotide sequence ID" value="NZ_JBBMRA010000005.1"/>
</dbReference>
<dbReference type="SUPFAM" id="SSF50249">
    <property type="entry name" value="Nucleic acid-binding proteins"/>
    <property type="match status" value="1"/>
</dbReference>
<dbReference type="InterPro" id="IPR023323">
    <property type="entry name" value="Tex-like_dom_sf"/>
</dbReference>
<dbReference type="InterPro" id="IPR023319">
    <property type="entry name" value="Tex-like_HTH_dom_sf"/>
</dbReference>
<dbReference type="Gene3D" id="1.10.3500.10">
    <property type="entry name" value="Tex N-terminal region-like"/>
    <property type="match status" value="1"/>
</dbReference>
<evidence type="ECO:0000313" key="4">
    <source>
        <dbReference type="Proteomes" id="UP001449225"/>
    </source>
</evidence>
<evidence type="ECO:0000256" key="1">
    <source>
        <dbReference type="PROSITE-ProRule" id="PRU00182"/>
    </source>
</evidence>
<dbReference type="SUPFAM" id="SSF47781">
    <property type="entry name" value="RuvA domain 2-like"/>
    <property type="match status" value="2"/>
</dbReference>
<dbReference type="PROSITE" id="PS50889">
    <property type="entry name" value="S4"/>
    <property type="match status" value="1"/>
</dbReference>
<dbReference type="Pfam" id="PF22706">
    <property type="entry name" value="Tex_central_region"/>
    <property type="match status" value="1"/>
</dbReference>
<proteinExistence type="predicted"/>
<keyword evidence="1" id="KW-0694">RNA-binding</keyword>
<dbReference type="InterPro" id="IPR050437">
    <property type="entry name" value="Ribos_protein_bS1-like"/>
</dbReference>
<dbReference type="SMART" id="SM00732">
    <property type="entry name" value="YqgFc"/>
    <property type="match status" value="1"/>
</dbReference>
<dbReference type="InterPro" id="IPR018974">
    <property type="entry name" value="Tex-like_N"/>
</dbReference>
<dbReference type="InterPro" id="IPR037027">
    <property type="entry name" value="YqgF/RNaseH-like_dom_sf"/>
</dbReference>
<dbReference type="InterPro" id="IPR041692">
    <property type="entry name" value="HHH_9"/>
</dbReference>
<dbReference type="PANTHER" id="PTHR10724">
    <property type="entry name" value="30S RIBOSOMAL PROTEIN S1"/>
    <property type="match status" value="1"/>
</dbReference>
<dbReference type="Pfam" id="PF17674">
    <property type="entry name" value="HHH_9"/>
    <property type="match status" value="1"/>
</dbReference>
<reference evidence="3 4" key="1">
    <citation type="submission" date="2024-03" db="EMBL/GenBank/DDBJ databases">
        <title>Community enrichment and isolation of bacterial strains for fucoidan degradation.</title>
        <authorList>
            <person name="Sichert A."/>
        </authorList>
    </citation>
    <scope>NUCLEOTIDE SEQUENCE [LARGE SCALE GENOMIC DNA]</scope>
    <source>
        <strain evidence="3 4">AS76</strain>
    </source>
</reference>
<dbReference type="Pfam" id="PF09371">
    <property type="entry name" value="Tex_N"/>
    <property type="match status" value="1"/>
</dbReference>
<dbReference type="Gene3D" id="3.30.420.140">
    <property type="entry name" value="YqgF/RNase H-like domain"/>
    <property type="match status" value="1"/>
</dbReference>
<protein>
    <submittedName>
        <fullName evidence="3">Tex family protein</fullName>
    </submittedName>
</protein>
<dbReference type="Pfam" id="PF12836">
    <property type="entry name" value="HHH_3"/>
    <property type="match status" value="1"/>
</dbReference>
<dbReference type="InterPro" id="IPR010994">
    <property type="entry name" value="RuvA_2-like"/>
</dbReference>
<dbReference type="InterPro" id="IPR055179">
    <property type="entry name" value="Tex-like_central_region"/>
</dbReference>
<dbReference type="SUPFAM" id="SSF158832">
    <property type="entry name" value="Tex N-terminal region-like"/>
    <property type="match status" value="1"/>
</dbReference>
<dbReference type="InterPro" id="IPR032639">
    <property type="entry name" value="Tex_YqgF"/>
</dbReference>
<dbReference type="InterPro" id="IPR003029">
    <property type="entry name" value="S1_domain"/>
</dbReference>
<evidence type="ECO:0000259" key="2">
    <source>
        <dbReference type="PROSITE" id="PS50126"/>
    </source>
</evidence>